<dbReference type="GO" id="GO:0005634">
    <property type="term" value="C:nucleus"/>
    <property type="evidence" value="ECO:0007669"/>
    <property type="project" value="TreeGrafter"/>
</dbReference>
<evidence type="ECO:0000259" key="6">
    <source>
        <dbReference type="PROSITE" id="PS51186"/>
    </source>
</evidence>
<evidence type="ECO:0000256" key="2">
    <source>
        <dbReference type="ARBA" id="ARBA00022771"/>
    </source>
</evidence>
<dbReference type="Pfam" id="PF00628">
    <property type="entry name" value="PHD"/>
    <property type="match status" value="1"/>
</dbReference>
<dbReference type="Pfam" id="PF23209">
    <property type="entry name" value="IDM1_C"/>
    <property type="match status" value="1"/>
</dbReference>
<reference evidence="7" key="1">
    <citation type="submission" date="2015-04" db="UniProtKB">
        <authorList>
            <consortium name="EnsemblPlants"/>
        </authorList>
    </citation>
    <scope>IDENTIFICATION</scope>
</reference>
<keyword evidence="3" id="KW-0862">Zinc</keyword>
<dbReference type="GO" id="GO:0016747">
    <property type="term" value="F:acyltransferase activity, transferring groups other than amino-acyl groups"/>
    <property type="evidence" value="ECO:0007669"/>
    <property type="project" value="InterPro"/>
</dbReference>
<dbReference type="InterPro" id="IPR016181">
    <property type="entry name" value="Acyl_CoA_acyltransferase"/>
</dbReference>
<dbReference type="HOGENOM" id="CLU_040244_0_0_1"/>
<dbReference type="PROSITE" id="PS51186">
    <property type="entry name" value="GNAT"/>
    <property type="match status" value="1"/>
</dbReference>
<keyword evidence="1" id="KW-0479">Metal-binding</keyword>
<dbReference type="Gramene" id="OMERI08G00710.1">
    <property type="protein sequence ID" value="OMERI08G00710.1"/>
    <property type="gene ID" value="OMERI08G00710"/>
</dbReference>
<dbReference type="GO" id="GO:0003714">
    <property type="term" value="F:transcription corepressor activity"/>
    <property type="evidence" value="ECO:0007669"/>
    <property type="project" value="InterPro"/>
</dbReference>
<organism evidence="7">
    <name type="scientific">Oryza meridionalis</name>
    <dbReference type="NCBI Taxonomy" id="40149"/>
    <lineage>
        <taxon>Eukaryota</taxon>
        <taxon>Viridiplantae</taxon>
        <taxon>Streptophyta</taxon>
        <taxon>Embryophyta</taxon>
        <taxon>Tracheophyta</taxon>
        <taxon>Spermatophyta</taxon>
        <taxon>Magnoliopsida</taxon>
        <taxon>Liliopsida</taxon>
        <taxon>Poales</taxon>
        <taxon>Poaceae</taxon>
        <taxon>BOP clade</taxon>
        <taxon>Oryzoideae</taxon>
        <taxon>Oryzeae</taxon>
        <taxon>Oryzinae</taxon>
        <taxon>Oryza</taxon>
    </lineage>
</organism>
<dbReference type="GO" id="GO:0008270">
    <property type="term" value="F:zinc ion binding"/>
    <property type="evidence" value="ECO:0007669"/>
    <property type="project" value="UniProtKB-KW"/>
</dbReference>
<dbReference type="eggNOG" id="KOG0351">
    <property type="taxonomic scope" value="Eukaryota"/>
</dbReference>
<dbReference type="PROSITE" id="PS01359">
    <property type="entry name" value="ZF_PHD_1"/>
    <property type="match status" value="1"/>
</dbReference>
<evidence type="ECO:0000313" key="8">
    <source>
        <dbReference type="Proteomes" id="UP000008021"/>
    </source>
</evidence>
<dbReference type="InterPro" id="IPR011011">
    <property type="entry name" value="Znf_FYVE_PHD"/>
</dbReference>
<dbReference type="SMART" id="SM00249">
    <property type="entry name" value="PHD"/>
    <property type="match status" value="1"/>
</dbReference>
<dbReference type="STRING" id="40149.A0A0E0EGV4"/>
<sequence>MPLQADENDDTCGLCGDGGELICCDNCPASYHQDCLPCQDIPDGSWYCYRCLCDICGEIYMNLRSRVGIPIHTIDGFSCTILRNNGDQRVSTAADIAILAECNMKLVIALSIMEECFLPIIDARTGINIIPPILYNWRSDFVHLDYKGFYTVVLENDDRIISVASIRLHGTVVAEMPLIATCLENHQQGMCRRLMDYIEQMLKYLKVEMLLLSAIPSLVDTWTTAFGFVPIDDLDRKNLSKLRLVSVPGTVLLKRNLYECPGTNAAGGGGDGSKENIASVGRSVAVAVTAADARQQRPFEDCSPVCCAVDSLVDELRSLKITSSLKIVVLAKLLISAQIL</sequence>
<dbReference type="SUPFAM" id="SSF55729">
    <property type="entry name" value="Acyl-CoA N-acyltransferases (Nat)"/>
    <property type="match status" value="1"/>
</dbReference>
<keyword evidence="2 4" id="KW-0863">Zinc-finger</keyword>
<evidence type="ECO:0000256" key="3">
    <source>
        <dbReference type="ARBA" id="ARBA00022833"/>
    </source>
</evidence>
<keyword evidence="8" id="KW-1185">Reference proteome</keyword>
<feature type="domain" description="PHD-type" evidence="5">
    <location>
        <begin position="9"/>
        <end position="54"/>
    </location>
</feature>
<evidence type="ECO:0000256" key="1">
    <source>
        <dbReference type="ARBA" id="ARBA00022723"/>
    </source>
</evidence>
<dbReference type="PANTHER" id="PTHR46309">
    <property type="entry name" value="PHD FINGER PROTEIN 12"/>
    <property type="match status" value="1"/>
</dbReference>
<dbReference type="InterPro" id="IPR001965">
    <property type="entry name" value="Znf_PHD"/>
</dbReference>
<dbReference type="InterPro" id="IPR013083">
    <property type="entry name" value="Znf_RING/FYVE/PHD"/>
</dbReference>
<name>A0A0E0EGV4_9ORYZ</name>
<dbReference type="SUPFAM" id="SSF57903">
    <property type="entry name" value="FYVE/PHD zinc finger"/>
    <property type="match status" value="1"/>
</dbReference>
<dbReference type="AlphaFoldDB" id="A0A0E0EGV4"/>
<dbReference type="PROSITE" id="PS50016">
    <property type="entry name" value="ZF_PHD_2"/>
    <property type="match status" value="1"/>
</dbReference>
<dbReference type="PANTHER" id="PTHR46309:SF7">
    <property type="entry name" value="OS04G0433900 PROTEIN"/>
    <property type="match status" value="1"/>
</dbReference>
<feature type="domain" description="N-acetyltransferase" evidence="6">
    <location>
        <begin position="94"/>
        <end position="258"/>
    </location>
</feature>
<protein>
    <recommendedName>
        <fullName evidence="9">PHD-type domain-containing protein</fullName>
    </recommendedName>
</protein>
<reference evidence="7" key="2">
    <citation type="submission" date="2018-05" db="EMBL/GenBank/DDBJ databases">
        <title>OmerRS3 (Oryza meridionalis Reference Sequence Version 3).</title>
        <authorList>
            <person name="Zhang J."/>
            <person name="Kudrna D."/>
            <person name="Lee S."/>
            <person name="Talag J."/>
            <person name="Welchert J."/>
            <person name="Wing R.A."/>
        </authorList>
    </citation>
    <scope>NUCLEOTIDE SEQUENCE [LARGE SCALE GENOMIC DNA]</scope>
    <source>
        <strain evidence="7">cv. OR44</strain>
    </source>
</reference>
<proteinExistence type="predicted"/>
<dbReference type="InterPro" id="IPR019786">
    <property type="entry name" value="Zinc_finger_PHD-type_CS"/>
</dbReference>
<dbReference type="InterPro" id="IPR000182">
    <property type="entry name" value="GNAT_dom"/>
</dbReference>
<dbReference type="GO" id="GO:0006357">
    <property type="term" value="P:regulation of transcription by RNA polymerase II"/>
    <property type="evidence" value="ECO:0007669"/>
    <property type="project" value="TreeGrafter"/>
</dbReference>
<dbReference type="Proteomes" id="UP000008021">
    <property type="component" value="Chromosome 8"/>
</dbReference>
<evidence type="ECO:0000256" key="4">
    <source>
        <dbReference type="PROSITE-ProRule" id="PRU00146"/>
    </source>
</evidence>
<evidence type="ECO:0000259" key="5">
    <source>
        <dbReference type="PROSITE" id="PS50016"/>
    </source>
</evidence>
<dbReference type="EnsemblPlants" id="OMERI08G00710.1">
    <property type="protein sequence ID" value="OMERI08G00710.1"/>
    <property type="gene ID" value="OMERI08G00710"/>
</dbReference>
<dbReference type="InterPro" id="IPR019787">
    <property type="entry name" value="Znf_PHD-finger"/>
</dbReference>
<dbReference type="InterPro" id="IPR042163">
    <property type="entry name" value="PHF12"/>
</dbReference>
<dbReference type="InterPro" id="IPR056511">
    <property type="entry name" value="IDM1_C"/>
</dbReference>
<dbReference type="Gene3D" id="3.30.40.10">
    <property type="entry name" value="Zinc/RING finger domain, C3HC4 (zinc finger)"/>
    <property type="match status" value="1"/>
</dbReference>
<evidence type="ECO:0000313" key="7">
    <source>
        <dbReference type="EnsemblPlants" id="OMERI08G00710.1"/>
    </source>
</evidence>
<evidence type="ECO:0008006" key="9">
    <source>
        <dbReference type="Google" id="ProtNLM"/>
    </source>
</evidence>
<accession>A0A0E0EGV4</accession>